<dbReference type="Proteomes" id="UP000248349">
    <property type="component" value="Unassembled WGS sequence"/>
</dbReference>
<keyword evidence="3" id="KW-1185">Reference proteome</keyword>
<gene>
    <name evidence="2" type="ORF">BP01DRAFT_46045</name>
</gene>
<reference evidence="2 3" key="1">
    <citation type="submission" date="2016-12" db="EMBL/GenBank/DDBJ databases">
        <title>The genomes of Aspergillus section Nigri reveals drivers in fungal speciation.</title>
        <authorList>
            <consortium name="DOE Joint Genome Institute"/>
            <person name="Vesth T.C."/>
            <person name="Nybo J."/>
            <person name="Theobald S."/>
            <person name="Brandl J."/>
            <person name="Frisvad J.C."/>
            <person name="Nielsen K.F."/>
            <person name="Lyhne E.K."/>
            <person name="Kogle M.E."/>
            <person name="Kuo A."/>
            <person name="Riley R."/>
            <person name="Clum A."/>
            <person name="Nolan M."/>
            <person name="Lipzen A."/>
            <person name="Salamov A."/>
            <person name="Henrissat B."/>
            <person name="Wiebenga A."/>
            <person name="De Vries R.P."/>
            <person name="Grigoriev I.V."/>
            <person name="Mortensen U.H."/>
            <person name="Andersen M.R."/>
            <person name="Baker S.E."/>
        </authorList>
    </citation>
    <scope>NUCLEOTIDE SEQUENCE [LARGE SCALE GENOMIC DNA]</scope>
    <source>
        <strain evidence="2 3">JOP 1030-1</strain>
    </source>
</reference>
<feature type="region of interest" description="Disordered" evidence="1">
    <location>
        <begin position="35"/>
        <end position="55"/>
    </location>
</feature>
<evidence type="ECO:0000313" key="3">
    <source>
        <dbReference type="Proteomes" id="UP000248349"/>
    </source>
</evidence>
<evidence type="ECO:0000256" key="1">
    <source>
        <dbReference type="SAM" id="MobiDB-lite"/>
    </source>
</evidence>
<proteinExistence type="predicted"/>
<dbReference type="EMBL" id="KZ821232">
    <property type="protein sequence ID" value="PYH45210.1"/>
    <property type="molecule type" value="Genomic_DNA"/>
</dbReference>
<evidence type="ECO:0000313" key="2">
    <source>
        <dbReference type="EMBL" id="PYH45210.1"/>
    </source>
</evidence>
<organism evidence="2 3">
    <name type="scientific">Aspergillus saccharolyticus JOP 1030-1</name>
    <dbReference type="NCBI Taxonomy" id="1450539"/>
    <lineage>
        <taxon>Eukaryota</taxon>
        <taxon>Fungi</taxon>
        <taxon>Dikarya</taxon>
        <taxon>Ascomycota</taxon>
        <taxon>Pezizomycotina</taxon>
        <taxon>Eurotiomycetes</taxon>
        <taxon>Eurotiomycetidae</taxon>
        <taxon>Eurotiales</taxon>
        <taxon>Aspergillaceae</taxon>
        <taxon>Aspergillus</taxon>
        <taxon>Aspergillus subgen. Circumdati</taxon>
    </lineage>
</organism>
<name>A0A318ZMT6_9EURO</name>
<sequence length="77" mass="8670">MPDPFFSLPSPSLRALSTPHSNLSRRKLAFKPLLCRNHRPGLGPSPERPERPERGLSNSFLLLTLTLRPLQSRVAWG</sequence>
<dbReference type="AlphaFoldDB" id="A0A318ZMT6"/>
<accession>A0A318ZMT6</accession>
<dbReference type="RefSeq" id="XP_025431192.1">
    <property type="nucleotide sequence ID" value="XM_025579874.1"/>
</dbReference>
<dbReference type="GeneID" id="37081103"/>
<protein>
    <submittedName>
        <fullName evidence="2">Uncharacterized protein</fullName>
    </submittedName>
</protein>